<gene>
    <name evidence="16" type="ORF">HJC23_004709</name>
</gene>
<comment type="caution">
    <text evidence="16">The sequence shown here is derived from an EMBL/GenBank/DDBJ whole genome shotgun (WGS) entry which is preliminary data.</text>
</comment>
<evidence type="ECO:0000256" key="13">
    <source>
        <dbReference type="SAM" id="MobiDB-lite"/>
    </source>
</evidence>
<evidence type="ECO:0000256" key="14">
    <source>
        <dbReference type="SAM" id="Phobius"/>
    </source>
</evidence>
<dbReference type="GO" id="GO:0008233">
    <property type="term" value="F:peptidase activity"/>
    <property type="evidence" value="ECO:0007669"/>
    <property type="project" value="UniProtKB-KW"/>
</dbReference>
<dbReference type="InterPro" id="IPR044838">
    <property type="entry name" value="EGY1-like"/>
</dbReference>
<comment type="subcellular location">
    <subcellularLocation>
        <location evidence="1">Membrane</location>
        <topology evidence="1">Multi-pass membrane protein</topology>
    </subcellularLocation>
    <subcellularLocation>
        <location evidence="2">Plastid</location>
        <location evidence="2">Chloroplast</location>
    </subcellularLocation>
</comment>
<evidence type="ECO:0000256" key="8">
    <source>
        <dbReference type="ARBA" id="ARBA00022801"/>
    </source>
</evidence>
<feature type="transmembrane region" description="Helical" evidence="14">
    <location>
        <begin position="681"/>
        <end position="708"/>
    </location>
</feature>
<keyword evidence="17" id="KW-1185">Reference proteome</keyword>
<dbReference type="Proteomes" id="UP001516023">
    <property type="component" value="Unassembled WGS sequence"/>
</dbReference>
<feature type="transmembrane region" description="Helical" evidence="14">
    <location>
        <begin position="642"/>
        <end position="661"/>
    </location>
</feature>
<feature type="coiled-coil region" evidence="12">
    <location>
        <begin position="131"/>
        <end position="158"/>
    </location>
</feature>
<feature type="transmembrane region" description="Helical" evidence="14">
    <location>
        <begin position="561"/>
        <end position="582"/>
    </location>
</feature>
<dbReference type="PANTHER" id="PTHR31412">
    <property type="entry name" value="ZINC METALLOPROTEASE EGY1"/>
    <property type="match status" value="1"/>
</dbReference>
<evidence type="ECO:0000259" key="15">
    <source>
        <dbReference type="Pfam" id="PF02163"/>
    </source>
</evidence>
<dbReference type="EMBL" id="JABMIG020000122">
    <property type="protein sequence ID" value="KAL3790808.1"/>
    <property type="molecule type" value="Genomic_DNA"/>
</dbReference>
<dbReference type="GO" id="GO:0006508">
    <property type="term" value="P:proteolysis"/>
    <property type="evidence" value="ECO:0007669"/>
    <property type="project" value="UniProtKB-KW"/>
</dbReference>
<keyword evidence="5" id="KW-0934">Plastid</keyword>
<keyword evidence="8" id="KW-0378">Hydrolase</keyword>
<feature type="region of interest" description="Disordered" evidence="13">
    <location>
        <begin position="219"/>
        <end position="251"/>
    </location>
</feature>
<evidence type="ECO:0000256" key="6">
    <source>
        <dbReference type="ARBA" id="ARBA00022670"/>
    </source>
</evidence>
<feature type="transmembrane region" description="Helical" evidence="14">
    <location>
        <begin position="728"/>
        <end position="749"/>
    </location>
</feature>
<keyword evidence="9" id="KW-0809">Transit peptide</keyword>
<evidence type="ECO:0000256" key="9">
    <source>
        <dbReference type="ARBA" id="ARBA00022946"/>
    </source>
</evidence>
<protein>
    <recommendedName>
        <fullName evidence="15">Peptidase M50 domain-containing protein</fullName>
    </recommendedName>
</protein>
<keyword evidence="7 14" id="KW-0812">Transmembrane</keyword>
<evidence type="ECO:0000256" key="7">
    <source>
        <dbReference type="ARBA" id="ARBA00022692"/>
    </source>
</evidence>
<evidence type="ECO:0000256" key="10">
    <source>
        <dbReference type="ARBA" id="ARBA00022989"/>
    </source>
</evidence>
<name>A0ABD3PRM7_9STRA</name>
<proteinExistence type="inferred from homology"/>
<evidence type="ECO:0000256" key="5">
    <source>
        <dbReference type="ARBA" id="ARBA00022640"/>
    </source>
</evidence>
<evidence type="ECO:0000256" key="12">
    <source>
        <dbReference type="SAM" id="Coils"/>
    </source>
</evidence>
<dbReference type="AlphaFoldDB" id="A0ABD3PRM7"/>
<keyword evidence="10 14" id="KW-1133">Transmembrane helix</keyword>
<feature type="domain" description="Peptidase M50" evidence="15">
    <location>
        <begin position="509"/>
        <end position="677"/>
    </location>
</feature>
<dbReference type="GO" id="GO:0016020">
    <property type="term" value="C:membrane"/>
    <property type="evidence" value="ECO:0007669"/>
    <property type="project" value="UniProtKB-SubCell"/>
</dbReference>
<organism evidence="16 17">
    <name type="scientific">Cyclotella cryptica</name>
    <dbReference type="NCBI Taxonomy" id="29204"/>
    <lineage>
        <taxon>Eukaryota</taxon>
        <taxon>Sar</taxon>
        <taxon>Stramenopiles</taxon>
        <taxon>Ochrophyta</taxon>
        <taxon>Bacillariophyta</taxon>
        <taxon>Coscinodiscophyceae</taxon>
        <taxon>Thalassiosirophycidae</taxon>
        <taxon>Stephanodiscales</taxon>
        <taxon>Stephanodiscaceae</taxon>
        <taxon>Cyclotella</taxon>
    </lineage>
</organism>
<dbReference type="PANTHER" id="PTHR31412:SF0">
    <property type="entry name" value="ZINC METALLOPROTEASE EGY1, CHLOROPLASTIC-RELATED"/>
    <property type="match status" value="1"/>
</dbReference>
<sequence>MPTQTFSLDENIILQPQQQSPCPTNVPQVPPFLKSQPFVFPRLTTFLLPRKMIQAATKTTALLFILLPALARGFSLPRRSVPSVSHHHHRSIDSLYHGRVPYENGGRPSTSYSSLRSSSNNNDDSGSTVEARLLKEKAEKYRKEAEKLRLNLELKKIDELEGDIRKFATEHPQQPMASSTAHDDATKKLEQLKERVAHLVRGSTVLDKEEADSMLAGIASSSNSLGKQTSQQSLDNMSSSGRDGNTALSQEETKAALSLIQSLPRPARETLARTAGYASYGAISNQEEFVRKLYDNKGKSSLALRRTYAQSFTDDSDVTVVLAEDLEEAYTIEEMSEILASELKERIEGNRAMELFPKSIQDLEESVLPSEEDAQAVFKLLDQNTFMATEKPFKVNGGYLIRGVNKRNTASELVDRLDEKIVREIPTWKDSFQLSYVEITADPESEEFIEDAILITPNKFPVQAPVALSILATAISCFYTFVYGIDTFAANPVYDLTWFNDLLLPLLGTLALVQGFHEAGHLLVAWSNKIKLSAPTILPSKALPYLSFQNRLTTSPKDYTALFDLAAAGPITGLTVSFLALLTGLQLTTTVDPNTAQLLPSLPVGFLCQSSLGGTLVDMILGGGDGILINQEAATQVPLHPIAIAGFVGMIINALDLLPIGSTDGGRMSQAALGRVWHLTFSSLVFFVIFVASFVSDAQDIFLGYLFIYSFTQRDLEIPCRNEVDKVALPRVIAAVVSWAIAALILVPLR</sequence>
<keyword evidence="11 14" id="KW-0472">Membrane</keyword>
<evidence type="ECO:0000313" key="16">
    <source>
        <dbReference type="EMBL" id="KAL3790808.1"/>
    </source>
</evidence>
<feature type="region of interest" description="Disordered" evidence="13">
    <location>
        <begin position="79"/>
        <end position="128"/>
    </location>
</feature>
<keyword evidence="12" id="KW-0175">Coiled coil</keyword>
<evidence type="ECO:0000256" key="11">
    <source>
        <dbReference type="ARBA" id="ARBA00023136"/>
    </source>
</evidence>
<dbReference type="InterPro" id="IPR008915">
    <property type="entry name" value="Peptidase_M50"/>
</dbReference>
<dbReference type="GO" id="GO:0009507">
    <property type="term" value="C:chloroplast"/>
    <property type="evidence" value="ECO:0007669"/>
    <property type="project" value="UniProtKB-SubCell"/>
</dbReference>
<evidence type="ECO:0000313" key="17">
    <source>
        <dbReference type="Proteomes" id="UP001516023"/>
    </source>
</evidence>
<dbReference type="Pfam" id="PF02163">
    <property type="entry name" value="Peptidase_M50"/>
    <property type="match status" value="1"/>
</dbReference>
<comment type="similarity">
    <text evidence="3">Belongs to the peptidase M50B family.</text>
</comment>
<evidence type="ECO:0000256" key="2">
    <source>
        <dbReference type="ARBA" id="ARBA00004229"/>
    </source>
</evidence>
<feature type="transmembrane region" description="Helical" evidence="14">
    <location>
        <begin position="464"/>
        <end position="482"/>
    </location>
</feature>
<feature type="compositionally biased region" description="Polar residues" evidence="13">
    <location>
        <begin position="219"/>
        <end position="250"/>
    </location>
</feature>
<reference evidence="16 17" key="1">
    <citation type="journal article" date="2020" name="G3 (Bethesda)">
        <title>Improved Reference Genome for Cyclotella cryptica CCMP332, a Model for Cell Wall Morphogenesis, Salinity Adaptation, and Lipid Production in Diatoms (Bacillariophyta).</title>
        <authorList>
            <person name="Roberts W.R."/>
            <person name="Downey K.M."/>
            <person name="Ruck E.C."/>
            <person name="Traller J.C."/>
            <person name="Alverson A.J."/>
        </authorList>
    </citation>
    <scope>NUCLEOTIDE SEQUENCE [LARGE SCALE GENOMIC DNA]</scope>
    <source>
        <strain evidence="16 17">CCMP332</strain>
    </source>
</reference>
<evidence type="ECO:0000256" key="3">
    <source>
        <dbReference type="ARBA" id="ARBA00007931"/>
    </source>
</evidence>
<evidence type="ECO:0000256" key="4">
    <source>
        <dbReference type="ARBA" id="ARBA00022528"/>
    </source>
</evidence>
<accession>A0ABD3PRM7</accession>
<feature type="compositionally biased region" description="Low complexity" evidence="13">
    <location>
        <begin position="109"/>
        <end position="127"/>
    </location>
</feature>
<evidence type="ECO:0000256" key="1">
    <source>
        <dbReference type="ARBA" id="ARBA00004141"/>
    </source>
</evidence>
<keyword evidence="4" id="KW-0150">Chloroplast</keyword>
<keyword evidence="6" id="KW-0645">Protease</keyword>